<feature type="region of interest" description="Disordered" evidence="1">
    <location>
        <begin position="38"/>
        <end position="82"/>
    </location>
</feature>
<accession>M3Y3Z9</accession>
<reference evidence="2" key="1">
    <citation type="submission" date="2024-06" db="UniProtKB">
        <authorList>
            <consortium name="Ensembl"/>
        </authorList>
    </citation>
    <scope>IDENTIFICATION</scope>
</reference>
<evidence type="ECO:0000313" key="2">
    <source>
        <dbReference type="Ensembl" id="ENSMPUP00000006050.1"/>
    </source>
</evidence>
<dbReference type="AlphaFoldDB" id="M3Y3Z9"/>
<organism evidence="2">
    <name type="scientific">Mustela putorius furo</name>
    <name type="common">European domestic ferret</name>
    <name type="synonym">Mustela furo</name>
    <dbReference type="NCBI Taxonomy" id="9669"/>
    <lineage>
        <taxon>Eukaryota</taxon>
        <taxon>Metazoa</taxon>
        <taxon>Chordata</taxon>
        <taxon>Craniata</taxon>
        <taxon>Vertebrata</taxon>
        <taxon>Euteleostomi</taxon>
        <taxon>Mammalia</taxon>
        <taxon>Eutheria</taxon>
        <taxon>Laurasiatheria</taxon>
        <taxon>Carnivora</taxon>
        <taxon>Caniformia</taxon>
        <taxon>Musteloidea</taxon>
        <taxon>Mustelidae</taxon>
        <taxon>Mustelinae</taxon>
        <taxon>Mustela</taxon>
    </lineage>
</organism>
<dbReference type="Ensembl" id="ENSMPUT00000006156.1">
    <property type="protein sequence ID" value="ENSMPUP00000006050.1"/>
    <property type="gene ID" value="ENSMPUG00000006102.1"/>
</dbReference>
<dbReference type="EMBL" id="AEYP01077275">
    <property type="status" value="NOT_ANNOTATED_CDS"/>
    <property type="molecule type" value="Genomic_DNA"/>
</dbReference>
<protein>
    <submittedName>
        <fullName evidence="2">Uncharacterized protein</fullName>
    </submittedName>
</protein>
<sequence length="82" mass="8687">VQLSRKVDQNSGVFWLLGGAVGRDSSLLPSFRPRPDCWGAPAGPRGSAGVSRSSTSLEKGKGRVLWTRGDPGRPPLSSLDLQ</sequence>
<proteinExistence type="predicted"/>
<dbReference type="InParanoid" id="M3Y3Z9"/>
<dbReference type="HOGENOM" id="CLU_2564417_0_0_1"/>
<evidence type="ECO:0000256" key="1">
    <source>
        <dbReference type="SAM" id="MobiDB-lite"/>
    </source>
</evidence>
<name>M3Y3Z9_MUSPF</name>